<dbReference type="OrthoDB" id="2375545at2759"/>
<dbReference type="AlphaFoldDB" id="A0A137NYY4"/>
<keyword evidence="3" id="KW-1185">Reference proteome</keyword>
<sequence length="155" mass="17571">MLILKGTALTVDTRKAYFAEEPVNIGTLKEMAGNDTIYTRGLHSSPKTINVKWNKFSNPITKSNECPCTEDDYECDYEFIEDKDGKESCLNVKKPCNMDSKESKIMDEPVEKDCSEGIQQGNGTIAQIYNVRSQMKHNILNHFYFGSSEAFNFDS</sequence>
<dbReference type="InterPro" id="IPR031777">
    <property type="entry name" value="Sortilin_C"/>
</dbReference>
<dbReference type="Pfam" id="PF15901">
    <property type="entry name" value="Sortilin_C"/>
    <property type="match status" value="1"/>
</dbReference>
<dbReference type="EMBL" id="KQ964598">
    <property type="protein sequence ID" value="KXN68043.1"/>
    <property type="molecule type" value="Genomic_DNA"/>
</dbReference>
<dbReference type="Gene3D" id="3.30.60.270">
    <property type="match status" value="1"/>
</dbReference>
<name>A0A137NYY4_CONC2</name>
<dbReference type="Proteomes" id="UP000070444">
    <property type="component" value="Unassembled WGS sequence"/>
</dbReference>
<evidence type="ECO:0000259" key="1">
    <source>
        <dbReference type="Pfam" id="PF15901"/>
    </source>
</evidence>
<evidence type="ECO:0000313" key="2">
    <source>
        <dbReference type="EMBL" id="KXN68043.1"/>
    </source>
</evidence>
<accession>A0A137NYY4</accession>
<organism evidence="2 3">
    <name type="scientific">Conidiobolus coronatus (strain ATCC 28846 / CBS 209.66 / NRRL 28638)</name>
    <name type="common">Delacroixia coronata</name>
    <dbReference type="NCBI Taxonomy" id="796925"/>
    <lineage>
        <taxon>Eukaryota</taxon>
        <taxon>Fungi</taxon>
        <taxon>Fungi incertae sedis</taxon>
        <taxon>Zoopagomycota</taxon>
        <taxon>Entomophthoromycotina</taxon>
        <taxon>Entomophthoromycetes</taxon>
        <taxon>Entomophthorales</taxon>
        <taxon>Ancylistaceae</taxon>
        <taxon>Conidiobolus</taxon>
    </lineage>
</organism>
<gene>
    <name evidence="2" type="ORF">CONCODRAFT_9768</name>
</gene>
<reference evidence="2 3" key="1">
    <citation type="journal article" date="2015" name="Genome Biol. Evol.">
        <title>Phylogenomic analyses indicate that early fungi evolved digesting cell walls of algal ancestors of land plants.</title>
        <authorList>
            <person name="Chang Y."/>
            <person name="Wang S."/>
            <person name="Sekimoto S."/>
            <person name="Aerts A.L."/>
            <person name="Choi C."/>
            <person name="Clum A."/>
            <person name="LaButti K.M."/>
            <person name="Lindquist E.A."/>
            <person name="Yee Ngan C."/>
            <person name="Ohm R.A."/>
            <person name="Salamov A.A."/>
            <person name="Grigoriev I.V."/>
            <person name="Spatafora J.W."/>
            <person name="Berbee M.L."/>
        </authorList>
    </citation>
    <scope>NUCLEOTIDE SEQUENCE [LARGE SCALE GENOMIC DNA]</scope>
    <source>
        <strain evidence="2 3">NRRL 28638</strain>
    </source>
</reference>
<proteinExistence type="predicted"/>
<evidence type="ECO:0000313" key="3">
    <source>
        <dbReference type="Proteomes" id="UP000070444"/>
    </source>
</evidence>
<protein>
    <recommendedName>
        <fullName evidence="1">Sortilin C-terminal domain-containing protein</fullName>
    </recommendedName>
</protein>
<feature type="domain" description="Sortilin C-terminal" evidence="1">
    <location>
        <begin position="33"/>
        <end position="114"/>
    </location>
</feature>